<evidence type="ECO:0000256" key="5">
    <source>
        <dbReference type="ARBA" id="ARBA00022989"/>
    </source>
</evidence>
<keyword evidence="4 8" id="KW-0812">Transmembrane</keyword>
<comment type="subcellular location">
    <subcellularLocation>
        <location evidence="1 8">Cell membrane</location>
        <topology evidence="1 8">Multi-pass membrane protein</topology>
    </subcellularLocation>
</comment>
<evidence type="ECO:0000256" key="9">
    <source>
        <dbReference type="SAM" id="Phobius"/>
    </source>
</evidence>
<keyword evidence="5 9" id="KW-1133">Transmembrane helix</keyword>
<organism evidence="10 11">
    <name type="scientific">Roseomonas acroporae</name>
    <dbReference type="NCBI Taxonomy" id="2937791"/>
    <lineage>
        <taxon>Bacteria</taxon>
        <taxon>Pseudomonadati</taxon>
        <taxon>Pseudomonadota</taxon>
        <taxon>Alphaproteobacteria</taxon>
        <taxon>Acetobacterales</taxon>
        <taxon>Roseomonadaceae</taxon>
        <taxon>Roseomonas</taxon>
    </lineage>
</organism>
<dbReference type="InterPro" id="IPR037185">
    <property type="entry name" value="EmrE-like"/>
</dbReference>
<dbReference type="GO" id="GO:0005886">
    <property type="term" value="C:plasma membrane"/>
    <property type="evidence" value="ECO:0007669"/>
    <property type="project" value="UniProtKB-SubCell"/>
</dbReference>
<evidence type="ECO:0000256" key="4">
    <source>
        <dbReference type="ARBA" id="ARBA00022692"/>
    </source>
</evidence>
<evidence type="ECO:0000256" key="3">
    <source>
        <dbReference type="ARBA" id="ARBA00022475"/>
    </source>
</evidence>
<dbReference type="RefSeq" id="WP_248667183.1">
    <property type="nucleotide sequence ID" value="NZ_JALPRX010000048.1"/>
</dbReference>
<comment type="caution">
    <text evidence="10">The sequence shown here is derived from an EMBL/GenBank/DDBJ whole genome shotgun (WGS) entry which is preliminary data.</text>
</comment>
<gene>
    <name evidence="10" type="ORF">M0638_11755</name>
</gene>
<dbReference type="SUPFAM" id="SSF103481">
    <property type="entry name" value="Multidrug resistance efflux transporter EmrE"/>
    <property type="match status" value="1"/>
</dbReference>
<dbReference type="InterPro" id="IPR000390">
    <property type="entry name" value="Small_drug/metabolite_transptr"/>
</dbReference>
<proteinExistence type="inferred from homology"/>
<dbReference type="Gene3D" id="1.10.3730.20">
    <property type="match status" value="1"/>
</dbReference>
<dbReference type="GO" id="GO:1990961">
    <property type="term" value="P:xenobiotic detoxification by transmembrane export across the plasma membrane"/>
    <property type="evidence" value="ECO:0007669"/>
    <property type="project" value="UniProtKB-ARBA"/>
</dbReference>
<dbReference type="Pfam" id="PF00893">
    <property type="entry name" value="Multi_Drug_Res"/>
    <property type="match status" value="1"/>
</dbReference>
<comment type="similarity">
    <text evidence="7 8">Belongs to the drug/metabolite transporter (DMT) superfamily. Small multidrug resistance (SMR) (TC 2.A.7.1) family.</text>
</comment>
<accession>A0A9X1Y6B3</accession>
<evidence type="ECO:0000256" key="2">
    <source>
        <dbReference type="ARBA" id="ARBA00022448"/>
    </source>
</evidence>
<evidence type="ECO:0000256" key="1">
    <source>
        <dbReference type="ARBA" id="ARBA00004651"/>
    </source>
</evidence>
<feature type="transmembrane region" description="Helical" evidence="9">
    <location>
        <begin position="84"/>
        <end position="103"/>
    </location>
</feature>
<dbReference type="GO" id="GO:0015199">
    <property type="term" value="F:amino-acid betaine transmembrane transporter activity"/>
    <property type="evidence" value="ECO:0007669"/>
    <property type="project" value="TreeGrafter"/>
</dbReference>
<keyword evidence="3" id="KW-1003">Cell membrane</keyword>
<feature type="transmembrane region" description="Helical" evidence="9">
    <location>
        <begin position="57"/>
        <end position="78"/>
    </location>
</feature>
<dbReference type="AlphaFoldDB" id="A0A9X1Y6B3"/>
<dbReference type="PANTHER" id="PTHR30561:SF1">
    <property type="entry name" value="MULTIDRUG TRANSPORTER EMRE"/>
    <property type="match status" value="1"/>
</dbReference>
<evidence type="ECO:0000313" key="10">
    <source>
        <dbReference type="EMBL" id="MCK8785059.1"/>
    </source>
</evidence>
<dbReference type="InterPro" id="IPR045324">
    <property type="entry name" value="Small_multidrug_res"/>
</dbReference>
<protein>
    <submittedName>
        <fullName evidence="10">Multidrug efflux SMR transporter</fullName>
    </submittedName>
</protein>
<dbReference type="Proteomes" id="UP001139516">
    <property type="component" value="Unassembled WGS sequence"/>
</dbReference>
<evidence type="ECO:0000256" key="6">
    <source>
        <dbReference type="ARBA" id="ARBA00023136"/>
    </source>
</evidence>
<dbReference type="PANTHER" id="PTHR30561">
    <property type="entry name" value="SMR FAMILY PROTON-DEPENDENT DRUG EFFLUX TRANSPORTER SUGE"/>
    <property type="match status" value="1"/>
</dbReference>
<feature type="transmembrane region" description="Helical" evidence="9">
    <location>
        <begin position="29"/>
        <end position="50"/>
    </location>
</feature>
<evidence type="ECO:0000256" key="8">
    <source>
        <dbReference type="RuleBase" id="RU003942"/>
    </source>
</evidence>
<keyword evidence="2" id="KW-0813">Transport</keyword>
<evidence type="ECO:0000313" key="11">
    <source>
        <dbReference type="Proteomes" id="UP001139516"/>
    </source>
</evidence>
<dbReference type="GO" id="GO:0015220">
    <property type="term" value="F:choline transmembrane transporter activity"/>
    <property type="evidence" value="ECO:0007669"/>
    <property type="project" value="TreeGrafter"/>
</dbReference>
<reference evidence="10" key="1">
    <citation type="submission" date="2022-04" db="EMBL/GenBank/DDBJ databases">
        <title>Roseomonas acroporae sp. nov., isolated from coral Acropora digitifera.</title>
        <authorList>
            <person name="Sun H."/>
        </authorList>
    </citation>
    <scope>NUCLEOTIDE SEQUENCE</scope>
    <source>
        <strain evidence="10">NAR14</strain>
    </source>
</reference>
<sequence length="109" mass="11360">MAPLYLALAIIAEVIATSALKAADGFTRLWPTVIVAVGYAVAFLCLSLTVRTMPLGIVYAVWSGIGIVLIAAIGWIFYGQSLDAPAMIGLALILAGVLVVNLFSRTAGH</sequence>
<dbReference type="GO" id="GO:0031460">
    <property type="term" value="P:glycine betaine transport"/>
    <property type="evidence" value="ECO:0007669"/>
    <property type="project" value="TreeGrafter"/>
</dbReference>
<name>A0A9X1Y6B3_9PROT</name>
<dbReference type="EMBL" id="JALPRX010000048">
    <property type="protein sequence ID" value="MCK8785059.1"/>
    <property type="molecule type" value="Genomic_DNA"/>
</dbReference>
<evidence type="ECO:0000256" key="7">
    <source>
        <dbReference type="ARBA" id="ARBA00038032"/>
    </source>
</evidence>
<keyword evidence="6 9" id="KW-0472">Membrane</keyword>
<dbReference type="FunFam" id="1.10.3730.20:FF:000001">
    <property type="entry name" value="Quaternary ammonium compound resistance transporter SugE"/>
    <property type="match status" value="1"/>
</dbReference>
<dbReference type="GO" id="GO:0015297">
    <property type="term" value="F:antiporter activity"/>
    <property type="evidence" value="ECO:0007669"/>
    <property type="project" value="TreeGrafter"/>
</dbReference>
<keyword evidence="11" id="KW-1185">Reference proteome</keyword>